<accession>A0A0A9F183</accession>
<reference evidence="1" key="2">
    <citation type="journal article" date="2015" name="Data Brief">
        <title>Shoot transcriptome of the giant reed, Arundo donax.</title>
        <authorList>
            <person name="Barrero R.A."/>
            <person name="Guerrero F.D."/>
            <person name="Moolhuijzen P."/>
            <person name="Goolsby J.A."/>
            <person name="Tidwell J."/>
            <person name="Bellgard S.E."/>
            <person name="Bellgard M.I."/>
        </authorList>
    </citation>
    <scope>NUCLEOTIDE SEQUENCE</scope>
    <source>
        <tissue evidence="1">Shoot tissue taken approximately 20 cm above the soil surface</tissue>
    </source>
</reference>
<proteinExistence type="predicted"/>
<name>A0A0A9F183_ARUDO</name>
<reference evidence="1" key="1">
    <citation type="submission" date="2014-09" db="EMBL/GenBank/DDBJ databases">
        <authorList>
            <person name="Magalhaes I.L.F."/>
            <person name="Oliveira U."/>
            <person name="Santos F.R."/>
            <person name="Vidigal T.H.D.A."/>
            <person name="Brescovit A.D."/>
            <person name="Santos A.J."/>
        </authorList>
    </citation>
    <scope>NUCLEOTIDE SEQUENCE</scope>
    <source>
        <tissue evidence="1">Shoot tissue taken approximately 20 cm above the soil surface</tissue>
    </source>
</reference>
<organism evidence="1">
    <name type="scientific">Arundo donax</name>
    <name type="common">Giant reed</name>
    <name type="synonym">Donax arundinaceus</name>
    <dbReference type="NCBI Taxonomy" id="35708"/>
    <lineage>
        <taxon>Eukaryota</taxon>
        <taxon>Viridiplantae</taxon>
        <taxon>Streptophyta</taxon>
        <taxon>Embryophyta</taxon>
        <taxon>Tracheophyta</taxon>
        <taxon>Spermatophyta</taxon>
        <taxon>Magnoliopsida</taxon>
        <taxon>Liliopsida</taxon>
        <taxon>Poales</taxon>
        <taxon>Poaceae</taxon>
        <taxon>PACMAD clade</taxon>
        <taxon>Arundinoideae</taxon>
        <taxon>Arundineae</taxon>
        <taxon>Arundo</taxon>
    </lineage>
</organism>
<protein>
    <submittedName>
        <fullName evidence="1">Uncharacterized protein</fullName>
    </submittedName>
</protein>
<dbReference type="EMBL" id="GBRH01191106">
    <property type="protein sequence ID" value="JAE06790.1"/>
    <property type="molecule type" value="Transcribed_RNA"/>
</dbReference>
<evidence type="ECO:0000313" key="1">
    <source>
        <dbReference type="EMBL" id="JAE06790.1"/>
    </source>
</evidence>
<sequence length="26" mass="3245">MMLDKFLFNWCYTNSITYVNMNPQRN</sequence>
<dbReference type="AlphaFoldDB" id="A0A0A9F183"/>